<evidence type="ECO:0000256" key="1">
    <source>
        <dbReference type="SAM" id="Phobius"/>
    </source>
</evidence>
<protein>
    <submittedName>
        <fullName evidence="2">YpmS family protein</fullName>
    </submittedName>
</protein>
<sequence length="202" mass="23065">MAEKKVRNWRKLFITLLSINLALLLAIVLFIFWPAPGAEEPEQVFIEDEAGAEFTIRSSKSNLNELVNAYIDKLPKLGENIQYTVKFDKQVHLMGTIEAFSSEVPVNIKFEPQVQQNGDIILQATDMSLGLLRLPEDRILQYVSSRVETPEWITIDPKEEQIYIAVTQMNMDSNFRVRAQQIDLANDNISFRIKIPNATLGL</sequence>
<name>A0ABY4F1S4_9BACI</name>
<keyword evidence="3" id="KW-1185">Reference proteome</keyword>
<dbReference type="Pfam" id="PF09911">
    <property type="entry name" value="DUF2140"/>
    <property type="match status" value="1"/>
</dbReference>
<proteinExistence type="predicted"/>
<dbReference type="RefSeq" id="WP_244723506.1">
    <property type="nucleotide sequence ID" value="NZ_CP095072.1"/>
</dbReference>
<keyword evidence="1" id="KW-1133">Transmembrane helix</keyword>
<dbReference type="InterPro" id="IPR018672">
    <property type="entry name" value="DUF2140"/>
</dbReference>
<dbReference type="Proteomes" id="UP000831782">
    <property type="component" value="Chromosome"/>
</dbReference>
<accession>A0ABY4F1S4</accession>
<dbReference type="EMBL" id="CP095072">
    <property type="protein sequence ID" value="UOQ50176.1"/>
    <property type="molecule type" value="Genomic_DNA"/>
</dbReference>
<gene>
    <name evidence="2" type="ORF">MUN88_09025</name>
</gene>
<keyword evidence="1" id="KW-0472">Membrane</keyword>
<organism evidence="2 3">
    <name type="scientific">Gracilibacillus caseinilyticus</name>
    <dbReference type="NCBI Taxonomy" id="2932256"/>
    <lineage>
        <taxon>Bacteria</taxon>
        <taxon>Bacillati</taxon>
        <taxon>Bacillota</taxon>
        <taxon>Bacilli</taxon>
        <taxon>Bacillales</taxon>
        <taxon>Bacillaceae</taxon>
        <taxon>Gracilibacillus</taxon>
    </lineage>
</organism>
<keyword evidence="1" id="KW-0812">Transmembrane</keyword>
<evidence type="ECO:0000313" key="3">
    <source>
        <dbReference type="Proteomes" id="UP000831782"/>
    </source>
</evidence>
<reference evidence="2 3" key="1">
    <citation type="submission" date="2022-04" db="EMBL/GenBank/DDBJ databases">
        <title>Gracilibacillus sp. isolated from saltern.</title>
        <authorList>
            <person name="Won M."/>
            <person name="Lee C.-M."/>
            <person name="Woen H.-Y."/>
            <person name="Kwon S.-W."/>
        </authorList>
    </citation>
    <scope>NUCLEOTIDE SEQUENCE [LARGE SCALE GENOMIC DNA]</scope>
    <source>
        <strain evidence="2 3">SSWR10-1</strain>
    </source>
</reference>
<evidence type="ECO:0000313" key="2">
    <source>
        <dbReference type="EMBL" id="UOQ50176.1"/>
    </source>
</evidence>
<feature type="transmembrane region" description="Helical" evidence="1">
    <location>
        <begin position="12"/>
        <end position="33"/>
    </location>
</feature>